<dbReference type="PANTHER" id="PTHR20661">
    <property type="entry name" value="PHOSPHATIDYLINOSITOL-GLYCAN BIOSYNTHESIS CLASS W PROTEIN"/>
    <property type="match status" value="1"/>
</dbReference>
<dbReference type="GO" id="GO:0032216">
    <property type="term" value="F:glucosaminyl-phosphatidylinositol O-acyltransferase activity"/>
    <property type="evidence" value="ECO:0007669"/>
    <property type="project" value="TreeGrafter"/>
</dbReference>
<evidence type="ECO:0000256" key="7">
    <source>
        <dbReference type="ARBA" id="ARBA00023136"/>
    </source>
</evidence>
<evidence type="ECO:0000313" key="11">
    <source>
        <dbReference type="Proteomes" id="UP000308197"/>
    </source>
</evidence>
<gene>
    <name evidence="10" type="ORF">K466DRAFT_503263</name>
</gene>
<dbReference type="GO" id="GO:0072659">
    <property type="term" value="P:protein localization to plasma membrane"/>
    <property type="evidence" value="ECO:0007669"/>
    <property type="project" value="TreeGrafter"/>
</dbReference>
<dbReference type="EC" id="2.3.-.-" evidence="8"/>
<keyword evidence="6 8" id="KW-1133">Transmembrane helix</keyword>
<evidence type="ECO:0000256" key="2">
    <source>
        <dbReference type="ARBA" id="ARBA00004687"/>
    </source>
</evidence>
<feature type="transmembrane region" description="Helical" evidence="8">
    <location>
        <begin position="20"/>
        <end position="41"/>
    </location>
</feature>
<dbReference type="UniPathway" id="UPA00196"/>
<dbReference type="FunCoup" id="A0A5C3NW96">
    <property type="interactions" value="105"/>
</dbReference>
<feature type="transmembrane region" description="Helical" evidence="8">
    <location>
        <begin position="308"/>
        <end position="330"/>
    </location>
</feature>
<feature type="transmembrane region" description="Helical" evidence="8">
    <location>
        <begin position="241"/>
        <end position="259"/>
    </location>
</feature>
<organism evidence="10 11">
    <name type="scientific">Polyporus arcularius HHB13444</name>
    <dbReference type="NCBI Taxonomy" id="1314778"/>
    <lineage>
        <taxon>Eukaryota</taxon>
        <taxon>Fungi</taxon>
        <taxon>Dikarya</taxon>
        <taxon>Basidiomycota</taxon>
        <taxon>Agaricomycotina</taxon>
        <taxon>Agaricomycetes</taxon>
        <taxon>Polyporales</taxon>
        <taxon>Polyporaceae</taxon>
        <taxon>Polyporus</taxon>
    </lineage>
</organism>
<evidence type="ECO:0000256" key="9">
    <source>
        <dbReference type="SAM" id="MobiDB-lite"/>
    </source>
</evidence>
<accession>A0A5C3NW96</accession>
<dbReference type="InterPro" id="IPR009447">
    <property type="entry name" value="PIGW/GWT1"/>
</dbReference>
<feature type="transmembrane region" description="Helical" evidence="8">
    <location>
        <begin position="381"/>
        <end position="401"/>
    </location>
</feature>
<feature type="transmembrane region" description="Helical" evidence="8">
    <location>
        <begin position="139"/>
        <end position="157"/>
    </location>
</feature>
<dbReference type="STRING" id="1314778.A0A5C3NW96"/>
<evidence type="ECO:0000256" key="5">
    <source>
        <dbReference type="ARBA" id="ARBA00022692"/>
    </source>
</evidence>
<dbReference type="Proteomes" id="UP000308197">
    <property type="component" value="Unassembled WGS sequence"/>
</dbReference>
<evidence type="ECO:0000256" key="4">
    <source>
        <dbReference type="ARBA" id="ARBA00022502"/>
    </source>
</evidence>
<sequence>MDDDYKASKEAFVSGMTGSSIGHINMVSFASLLSIALYSAVRTRLPPLSFIAETCLLVLPMLLSVTVFANSPALLSLLLAVPTLLLLMLPRRESGTFLPSVLRHSRASSRTSNTSRDPSPSAALAVPIPPLPALTTYRAHMLLLTFICILAVDFPVFPRQLAKCETFGVSLMDIGVGSFVFSQGIVSAIPLVKNPTHLTAPLLPKLSLTLRKCSPVLLLGLLRTMSVKGTEYPEHVTEYGLHWNFFVTLGLIPILQVLLHPVMVYIPISLLGVVVAISHQLALSMGNLAQYILDAPRDGVIAANKEGIISLTGYLAIHLLGLSTGTLLLAPSPSYFRRRQQQLAQRNGAASIRQRPSTSDSDTDDEVPAVRRENDKTATELCSYAVLWWVFLGALKLFAVGGDVSRRMANLQYVVWIAAYNSTFLLGYLVLDLAFFPSPLSTSATRHTAGREWEAAGSAPPLLEAVNKNGLVLFLLANVATGLINLSMQTMYMSDWAALLVLTAYSFGLSAVGWACRHRKVWRF</sequence>
<dbReference type="PANTHER" id="PTHR20661:SF0">
    <property type="entry name" value="PHOSPHATIDYLINOSITOL-GLYCAN BIOSYNTHESIS CLASS W PROTEIN"/>
    <property type="match status" value="1"/>
</dbReference>
<feature type="transmembrane region" description="Helical" evidence="8">
    <location>
        <begin position="48"/>
        <end position="67"/>
    </location>
</feature>
<evidence type="ECO:0000256" key="8">
    <source>
        <dbReference type="RuleBase" id="RU280819"/>
    </source>
</evidence>
<feature type="transmembrane region" description="Helical" evidence="8">
    <location>
        <begin position="413"/>
        <end position="436"/>
    </location>
</feature>
<dbReference type="PIRSF" id="PIRSF017321">
    <property type="entry name" value="GWT1"/>
    <property type="match status" value="1"/>
</dbReference>
<keyword evidence="8" id="KW-0808">Transferase</keyword>
<dbReference type="EMBL" id="ML211705">
    <property type="protein sequence ID" value="TFK80797.1"/>
    <property type="molecule type" value="Genomic_DNA"/>
</dbReference>
<keyword evidence="7 8" id="KW-0472">Membrane</keyword>
<reference evidence="10 11" key="1">
    <citation type="journal article" date="2019" name="Nat. Ecol. Evol.">
        <title>Megaphylogeny resolves global patterns of mushroom evolution.</title>
        <authorList>
            <person name="Varga T."/>
            <person name="Krizsan K."/>
            <person name="Foldi C."/>
            <person name="Dima B."/>
            <person name="Sanchez-Garcia M."/>
            <person name="Sanchez-Ramirez S."/>
            <person name="Szollosi G.J."/>
            <person name="Szarkandi J.G."/>
            <person name="Papp V."/>
            <person name="Albert L."/>
            <person name="Andreopoulos W."/>
            <person name="Angelini C."/>
            <person name="Antonin V."/>
            <person name="Barry K.W."/>
            <person name="Bougher N.L."/>
            <person name="Buchanan P."/>
            <person name="Buyck B."/>
            <person name="Bense V."/>
            <person name="Catcheside P."/>
            <person name="Chovatia M."/>
            <person name="Cooper J."/>
            <person name="Damon W."/>
            <person name="Desjardin D."/>
            <person name="Finy P."/>
            <person name="Geml J."/>
            <person name="Haridas S."/>
            <person name="Hughes K."/>
            <person name="Justo A."/>
            <person name="Karasinski D."/>
            <person name="Kautmanova I."/>
            <person name="Kiss B."/>
            <person name="Kocsube S."/>
            <person name="Kotiranta H."/>
            <person name="LaButti K.M."/>
            <person name="Lechner B.E."/>
            <person name="Liimatainen K."/>
            <person name="Lipzen A."/>
            <person name="Lukacs Z."/>
            <person name="Mihaltcheva S."/>
            <person name="Morgado L.N."/>
            <person name="Niskanen T."/>
            <person name="Noordeloos M.E."/>
            <person name="Ohm R.A."/>
            <person name="Ortiz-Santana B."/>
            <person name="Ovrebo C."/>
            <person name="Racz N."/>
            <person name="Riley R."/>
            <person name="Savchenko A."/>
            <person name="Shiryaev A."/>
            <person name="Soop K."/>
            <person name="Spirin V."/>
            <person name="Szebenyi C."/>
            <person name="Tomsovsky M."/>
            <person name="Tulloss R.E."/>
            <person name="Uehling J."/>
            <person name="Grigoriev I.V."/>
            <person name="Vagvolgyi C."/>
            <person name="Papp T."/>
            <person name="Martin F.M."/>
            <person name="Miettinen O."/>
            <person name="Hibbett D.S."/>
            <person name="Nagy L.G."/>
        </authorList>
    </citation>
    <scope>NUCLEOTIDE SEQUENCE [LARGE SCALE GENOMIC DNA]</scope>
    <source>
        <strain evidence="10 11">HHB13444</strain>
    </source>
</reference>
<keyword evidence="8" id="KW-0012">Acyltransferase</keyword>
<keyword evidence="5 8" id="KW-0812">Transmembrane</keyword>
<feature type="transmembrane region" description="Helical" evidence="8">
    <location>
        <begin position="471"/>
        <end position="490"/>
    </location>
</feature>
<evidence type="ECO:0000256" key="1">
    <source>
        <dbReference type="ARBA" id="ARBA00004141"/>
    </source>
</evidence>
<name>A0A5C3NW96_9APHY</name>
<feature type="transmembrane region" description="Helical" evidence="8">
    <location>
        <begin position="266"/>
        <end position="288"/>
    </location>
</feature>
<feature type="transmembrane region" description="Helical" evidence="8">
    <location>
        <begin position="496"/>
        <end position="516"/>
    </location>
</feature>
<dbReference type="GO" id="GO:0006506">
    <property type="term" value="P:GPI anchor biosynthetic process"/>
    <property type="evidence" value="ECO:0007669"/>
    <property type="project" value="UniProtKB-UniPathway"/>
</dbReference>
<comment type="similarity">
    <text evidence="3 8">Belongs to the PIGW family.</text>
</comment>
<evidence type="ECO:0000256" key="3">
    <source>
        <dbReference type="ARBA" id="ARBA00007559"/>
    </source>
</evidence>
<dbReference type="Pfam" id="PF06423">
    <property type="entry name" value="GWT1"/>
    <property type="match status" value="1"/>
</dbReference>
<keyword evidence="8" id="KW-0256">Endoplasmic reticulum</keyword>
<dbReference type="InParanoid" id="A0A5C3NW96"/>
<dbReference type="AlphaFoldDB" id="A0A5C3NW96"/>
<evidence type="ECO:0000313" key="10">
    <source>
        <dbReference type="EMBL" id="TFK80797.1"/>
    </source>
</evidence>
<feature type="region of interest" description="Disordered" evidence="9">
    <location>
        <begin position="345"/>
        <end position="372"/>
    </location>
</feature>
<evidence type="ECO:0000256" key="6">
    <source>
        <dbReference type="ARBA" id="ARBA00022989"/>
    </source>
</evidence>
<keyword evidence="4 8" id="KW-0337">GPI-anchor biosynthesis</keyword>
<dbReference type="GO" id="GO:0005789">
    <property type="term" value="C:endoplasmic reticulum membrane"/>
    <property type="evidence" value="ECO:0007669"/>
    <property type="project" value="UniProtKB-SubCell"/>
</dbReference>
<feature type="transmembrane region" description="Helical" evidence="8">
    <location>
        <begin position="169"/>
        <end position="192"/>
    </location>
</feature>
<comment type="function">
    <text evidence="8">A acetyltransferase, which acetylates the inositol ring of phosphatidylinositol during biosynthesis of GPI-anchor.</text>
</comment>
<comment type="pathway">
    <text evidence="2 8">Glycolipid biosynthesis; glycosylphosphatidylinositol-anchor biosynthesis.</text>
</comment>
<comment type="subcellular location">
    <subcellularLocation>
        <location evidence="8">Endoplasmic reticulum membrane</location>
        <topology evidence="8">Multi-pass membrane protein</topology>
    </subcellularLocation>
    <subcellularLocation>
        <location evidence="1">Membrane</location>
        <topology evidence="1">Multi-pass membrane protein</topology>
    </subcellularLocation>
</comment>
<protein>
    <recommendedName>
        <fullName evidence="8">GPI-anchored wall transfer protein</fullName>
        <ecNumber evidence="8">2.3.-.-</ecNumber>
    </recommendedName>
</protein>
<keyword evidence="11" id="KW-1185">Reference proteome</keyword>
<proteinExistence type="inferred from homology"/>